<dbReference type="Proteomes" id="UP000035214">
    <property type="component" value="Unassembled WGS sequence"/>
</dbReference>
<dbReference type="PATRIC" id="fig|1396.428.peg.2581"/>
<proteinExistence type="predicted"/>
<name>A0A0G8EDA3_BACCE</name>
<sequence length="83" mass="9978">MEGLIADWLEWFNDYPEGISPDELKEIEKEIGELMGSMSIWSHHTEEREEFIKQFSDYFGEYIGFCKLVRDVYLEELKDELSY</sequence>
<gene>
    <name evidence="1" type="ORF">B4077_3225</name>
</gene>
<organism evidence="1 2">
    <name type="scientific">Bacillus cereus</name>
    <dbReference type="NCBI Taxonomy" id="1396"/>
    <lineage>
        <taxon>Bacteria</taxon>
        <taxon>Bacillati</taxon>
        <taxon>Bacillota</taxon>
        <taxon>Bacilli</taxon>
        <taxon>Bacillales</taxon>
        <taxon>Bacillaceae</taxon>
        <taxon>Bacillus</taxon>
        <taxon>Bacillus cereus group</taxon>
    </lineage>
</organism>
<evidence type="ECO:0000313" key="2">
    <source>
        <dbReference type="Proteomes" id="UP000035214"/>
    </source>
</evidence>
<evidence type="ECO:0008006" key="3">
    <source>
        <dbReference type="Google" id="ProtNLM"/>
    </source>
</evidence>
<comment type="caution">
    <text evidence="1">The sequence shown here is derived from an EMBL/GenBank/DDBJ whole genome shotgun (WGS) entry which is preliminary data.</text>
</comment>
<evidence type="ECO:0000313" key="1">
    <source>
        <dbReference type="EMBL" id="KLA22279.1"/>
    </source>
</evidence>
<dbReference type="AlphaFoldDB" id="A0A0G8EDA3"/>
<reference evidence="1 2" key="1">
    <citation type="submission" date="2015-04" db="EMBL/GenBank/DDBJ databases">
        <title>Draft Genome Sequences of Eight Spore-Forming Food Isolates of Bacillus cereus Genome sequencing.</title>
        <authorList>
            <person name="Krawcyk A.O."/>
            <person name="de Jong A."/>
            <person name="Eijlander R.T."/>
            <person name="Berendsen E.M."/>
            <person name="Holsappel S."/>
            <person name="Wells-Bennik M."/>
            <person name="Kuipers O.P."/>
        </authorList>
    </citation>
    <scope>NUCLEOTIDE SEQUENCE [LARGE SCALE GENOMIC DNA]</scope>
    <source>
        <strain evidence="1 2">B4077</strain>
    </source>
</reference>
<protein>
    <recommendedName>
        <fullName evidence="3">CdiI immunity protein domain-containing protein</fullName>
    </recommendedName>
</protein>
<accession>A0A0G8EDA3</accession>
<dbReference type="EMBL" id="LCYI01000062">
    <property type="protein sequence ID" value="KLA22279.1"/>
    <property type="molecule type" value="Genomic_DNA"/>
</dbReference>